<dbReference type="RefSeq" id="XP_062773811.1">
    <property type="nucleotide sequence ID" value="XM_062917760.1"/>
</dbReference>
<feature type="chain" id="PRO_5043769198" evidence="2">
    <location>
        <begin position="25"/>
        <end position="110"/>
    </location>
</feature>
<feature type="signal peptide" evidence="2">
    <location>
        <begin position="1"/>
        <end position="24"/>
    </location>
</feature>
<reference evidence="4" key="1">
    <citation type="journal article" date="2023" name="bioRxiv">
        <title>Complete genome of the Medicago anthracnose fungus, Colletotrichum destructivum, reveals a mini-chromosome-like region within a core chromosome.</title>
        <authorList>
            <person name="Lapalu N."/>
            <person name="Simon A."/>
            <person name="Lu A."/>
            <person name="Plaumann P.-L."/>
            <person name="Amselem J."/>
            <person name="Pigne S."/>
            <person name="Auger A."/>
            <person name="Koch C."/>
            <person name="Dallery J.-F."/>
            <person name="O'Connell R.J."/>
        </authorList>
    </citation>
    <scope>NUCLEOTIDE SEQUENCE [LARGE SCALE GENOMIC DNA]</scope>
    <source>
        <strain evidence="4">CBS 520.97</strain>
    </source>
</reference>
<name>A0AAX4HZK4_9PEZI</name>
<dbReference type="GeneID" id="87938104"/>
<evidence type="ECO:0000313" key="3">
    <source>
        <dbReference type="EMBL" id="WQF76587.1"/>
    </source>
</evidence>
<keyword evidence="2" id="KW-0732">Signal</keyword>
<dbReference type="KEGG" id="cdet:87938104"/>
<feature type="compositionally biased region" description="Basic and acidic residues" evidence="1">
    <location>
        <begin position="36"/>
        <end position="46"/>
    </location>
</feature>
<sequence>MRLLLSTAFFITLLFLGTLARSAAVDDNAVAGVSERSDIAGAIERRAKPKFKIPSINKGNKNKQQKDKKKKNRKKKKCRGQQPAGDESDSETEDCPTSTRPLARPTFPPV</sequence>
<evidence type="ECO:0000256" key="2">
    <source>
        <dbReference type="SAM" id="SignalP"/>
    </source>
</evidence>
<dbReference type="EMBL" id="CP137305">
    <property type="protein sequence ID" value="WQF76587.1"/>
    <property type="molecule type" value="Genomic_DNA"/>
</dbReference>
<evidence type="ECO:0000313" key="4">
    <source>
        <dbReference type="Proteomes" id="UP001322277"/>
    </source>
</evidence>
<keyword evidence="4" id="KW-1185">Reference proteome</keyword>
<accession>A0AAX4HZK4</accession>
<dbReference type="Proteomes" id="UP001322277">
    <property type="component" value="Chromosome 1"/>
</dbReference>
<feature type="region of interest" description="Disordered" evidence="1">
    <location>
        <begin position="36"/>
        <end position="110"/>
    </location>
</feature>
<dbReference type="AlphaFoldDB" id="A0AAX4HZK4"/>
<evidence type="ECO:0000256" key="1">
    <source>
        <dbReference type="SAM" id="MobiDB-lite"/>
    </source>
</evidence>
<organism evidence="3 4">
    <name type="scientific">Colletotrichum destructivum</name>
    <dbReference type="NCBI Taxonomy" id="34406"/>
    <lineage>
        <taxon>Eukaryota</taxon>
        <taxon>Fungi</taxon>
        <taxon>Dikarya</taxon>
        <taxon>Ascomycota</taxon>
        <taxon>Pezizomycotina</taxon>
        <taxon>Sordariomycetes</taxon>
        <taxon>Hypocreomycetidae</taxon>
        <taxon>Glomerellales</taxon>
        <taxon>Glomerellaceae</taxon>
        <taxon>Colletotrichum</taxon>
        <taxon>Colletotrichum destructivum species complex</taxon>
    </lineage>
</organism>
<proteinExistence type="predicted"/>
<protein>
    <submittedName>
        <fullName evidence="3">Uncharacterized protein</fullName>
    </submittedName>
</protein>
<gene>
    <name evidence="3" type="ORF">CDEST_01601</name>
</gene>
<feature type="compositionally biased region" description="Basic residues" evidence="1">
    <location>
        <begin position="60"/>
        <end position="79"/>
    </location>
</feature>